<evidence type="ECO:0000313" key="12">
    <source>
        <dbReference type="Proteomes" id="UP000444318"/>
    </source>
</evidence>
<evidence type="ECO:0000256" key="9">
    <source>
        <dbReference type="ARBA" id="ARBA00031306"/>
    </source>
</evidence>
<dbReference type="Pfam" id="PF02424">
    <property type="entry name" value="ApbE"/>
    <property type="match status" value="1"/>
</dbReference>
<evidence type="ECO:0000256" key="7">
    <source>
        <dbReference type="ARBA" id="ARBA00022827"/>
    </source>
</evidence>
<protein>
    <recommendedName>
        <fullName evidence="3">FAD:protein FMN transferase</fullName>
        <ecNumber evidence="2">2.7.1.180</ecNumber>
    </recommendedName>
    <alternativeName>
        <fullName evidence="9">Flavin transferase</fullName>
    </alternativeName>
</protein>
<keyword evidence="4" id="KW-0285">Flavoprotein</keyword>
<reference evidence="11 12" key="1">
    <citation type="submission" date="2019-10" db="EMBL/GenBank/DDBJ databases">
        <title>Two novel species isolated from a subtropical stream in China.</title>
        <authorList>
            <person name="Lu H."/>
        </authorList>
    </citation>
    <scope>NUCLEOTIDE SEQUENCE [LARGE SCALE GENOMIC DNA]</scope>
    <source>
        <strain evidence="11 12">FT103W</strain>
    </source>
</reference>
<dbReference type="GO" id="GO:0016740">
    <property type="term" value="F:transferase activity"/>
    <property type="evidence" value="ECO:0007669"/>
    <property type="project" value="UniProtKB-KW"/>
</dbReference>
<dbReference type="SUPFAM" id="SSF143631">
    <property type="entry name" value="ApbE-like"/>
    <property type="match status" value="1"/>
</dbReference>
<keyword evidence="12" id="KW-1185">Reference proteome</keyword>
<dbReference type="RefSeq" id="WP_152801910.1">
    <property type="nucleotide sequence ID" value="NZ_WHUF01000001.1"/>
</dbReference>
<keyword evidence="8" id="KW-0460">Magnesium</keyword>
<sequence>MMRRAQPWLGTLVDITADGDPQAVSLAFDDIALVHRLMSFHDAASDISRLNRAAARELLDVHPHTWQVLQLAGQIGELSHGLFNIACAPKLVDWRCLPQPDNANIPSYQPALAVYRCEQGHQVRKLAAGWVDVGGIAKGYAVDLAVEALQRAGVVAGCVNAGGDLRCFGERTWPVAVRDPLEPRRSGAQLELRNEALATSAAYFSARSHEGRPISALVDGRSGEPLVMATSASVRAPRCANADALTKVVLASGDAHHAALAGLQASAFII</sequence>
<dbReference type="Proteomes" id="UP000444318">
    <property type="component" value="Unassembled WGS sequence"/>
</dbReference>
<keyword evidence="7" id="KW-0274">FAD</keyword>
<evidence type="ECO:0000256" key="1">
    <source>
        <dbReference type="ARBA" id="ARBA00001946"/>
    </source>
</evidence>
<evidence type="ECO:0000256" key="5">
    <source>
        <dbReference type="ARBA" id="ARBA00022679"/>
    </source>
</evidence>
<accession>A0A843S9A0</accession>
<evidence type="ECO:0000256" key="4">
    <source>
        <dbReference type="ARBA" id="ARBA00022630"/>
    </source>
</evidence>
<evidence type="ECO:0000256" key="10">
    <source>
        <dbReference type="ARBA" id="ARBA00048540"/>
    </source>
</evidence>
<keyword evidence="6" id="KW-0479">Metal-binding</keyword>
<dbReference type="GO" id="GO:0046872">
    <property type="term" value="F:metal ion binding"/>
    <property type="evidence" value="ECO:0007669"/>
    <property type="project" value="UniProtKB-KW"/>
</dbReference>
<dbReference type="Gene3D" id="3.10.520.10">
    <property type="entry name" value="ApbE-like domains"/>
    <property type="match status" value="1"/>
</dbReference>
<dbReference type="InterPro" id="IPR024932">
    <property type="entry name" value="ApbE"/>
</dbReference>
<evidence type="ECO:0000256" key="2">
    <source>
        <dbReference type="ARBA" id="ARBA00011955"/>
    </source>
</evidence>
<proteinExistence type="predicted"/>
<dbReference type="InterPro" id="IPR003374">
    <property type="entry name" value="ApbE-like_sf"/>
</dbReference>
<comment type="cofactor">
    <cofactor evidence="1">
        <name>Mg(2+)</name>
        <dbReference type="ChEBI" id="CHEBI:18420"/>
    </cofactor>
</comment>
<evidence type="ECO:0000313" key="11">
    <source>
        <dbReference type="EMBL" id="MQA18704.1"/>
    </source>
</evidence>
<dbReference type="AlphaFoldDB" id="A0A843S9A0"/>
<comment type="caution">
    <text evidence="11">The sequence shown here is derived from an EMBL/GenBank/DDBJ whole genome shotgun (WGS) entry which is preliminary data.</text>
</comment>
<keyword evidence="5 11" id="KW-0808">Transferase</keyword>
<comment type="catalytic activity">
    <reaction evidence="10">
        <text>L-threonyl-[protein] + FAD = FMN-L-threonyl-[protein] + AMP + H(+)</text>
        <dbReference type="Rhea" id="RHEA:36847"/>
        <dbReference type="Rhea" id="RHEA-COMP:11060"/>
        <dbReference type="Rhea" id="RHEA-COMP:11061"/>
        <dbReference type="ChEBI" id="CHEBI:15378"/>
        <dbReference type="ChEBI" id="CHEBI:30013"/>
        <dbReference type="ChEBI" id="CHEBI:57692"/>
        <dbReference type="ChEBI" id="CHEBI:74257"/>
        <dbReference type="ChEBI" id="CHEBI:456215"/>
        <dbReference type="EC" id="2.7.1.180"/>
    </reaction>
</comment>
<organism evidence="11 12">
    <name type="scientific">Rugamonas rivuli</name>
    <dbReference type="NCBI Taxonomy" id="2743358"/>
    <lineage>
        <taxon>Bacteria</taxon>
        <taxon>Pseudomonadati</taxon>
        <taxon>Pseudomonadota</taxon>
        <taxon>Betaproteobacteria</taxon>
        <taxon>Burkholderiales</taxon>
        <taxon>Oxalobacteraceae</taxon>
        <taxon>Telluria group</taxon>
        <taxon>Rugamonas</taxon>
    </lineage>
</organism>
<dbReference type="PANTHER" id="PTHR30040:SF2">
    <property type="entry name" value="FAD:PROTEIN FMN TRANSFERASE"/>
    <property type="match status" value="1"/>
</dbReference>
<dbReference type="PANTHER" id="PTHR30040">
    <property type="entry name" value="THIAMINE BIOSYNTHESIS LIPOPROTEIN APBE"/>
    <property type="match status" value="1"/>
</dbReference>
<dbReference type="EC" id="2.7.1.180" evidence="2"/>
<dbReference type="EMBL" id="WHUF01000001">
    <property type="protein sequence ID" value="MQA18704.1"/>
    <property type="molecule type" value="Genomic_DNA"/>
</dbReference>
<name>A0A843S9A0_9BURK</name>
<gene>
    <name evidence="11" type="ORF">GEV01_04155</name>
</gene>
<evidence type="ECO:0000256" key="6">
    <source>
        <dbReference type="ARBA" id="ARBA00022723"/>
    </source>
</evidence>
<evidence type="ECO:0000256" key="3">
    <source>
        <dbReference type="ARBA" id="ARBA00016337"/>
    </source>
</evidence>
<evidence type="ECO:0000256" key="8">
    <source>
        <dbReference type="ARBA" id="ARBA00022842"/>
    </source>
</evidence>